<dbReference type="VEuPathDB" id="VectorBase:AQUA014407"/>
<dbReference type="EnsemblMetazoa" id="AQUA014407-RA">
    <property type="protein sequence ID" value="AQUA014407-PA"/>
    <property type="gene ID" value="AQUA014407"/>
</dbReference>
<feature type="chain" id="PRO_5010790783" description="Secreted protein" evidence="1">
    <location>
        <begin position="20"/>
        <end position="78"/>
    </location>
</feature>
<organism evidence="2 3">
    <name type="scientific">Anopheles quadriannulatus</name>
    <name type="common">Mosquito</name>
    <dbReference type="NCBI Taxonomy" id="34691"/>
    <lineage>
        <taxon>Eukaryota</taxon>
        <taxon>Metazoa</taxon>
        <taxon>Ecdysozoa</taxon>
        <taxon>Arthropoda</taxon>
        <taxon>Hexapoda</taxon>
        <taxon>Insecta</taxon>
        <taxon>Pterygota</taxon>
        <taxon>Neoptera</taxon>
        <taxon>Endopterygota</taxon>
        <taxon>Diptera</taxon>
        <taxon>Nematocera</taxon>
        <taxon>Culicoidea</taxon>
        <taxon>Culicidae</taxon>
        <taxon>Anophelinae</taxon>
        <taxon>Anopheles</taxon>
    </lineage>
</organism>
<dbReference type="Proteomes" id="UP000076407">
    <property type="component" value="Unassembled WGS sequence"/>
</dbReference>
<reference evidence="2" key="2">
    <citation type="submission" date="2020-05" db="UniProtKB">
        <authorList>
            <consortium name="EnsemblMetazoa"/>
        </authorList>
    </citation>
    <scope>IDENTIFICATION</scope>
    <source>
        <strain evidence="2">SANGQUA</strain>
    </source>
</reference>
<evidence type="ECO:0000256" key="1">
    <source>
        <dbReference type="SAM" id="SignalP"/>
    </source>
</evidence>
<evidence type="ECO:0000313" key="2">
    <source>
        <dbReference type="EnsemblMetazoa" id="AQUA014407-PA"/>
    </source>
</evidence>
<dbReference type="AlphaFoldDB" id="A0A182XRD1"/>
<keyword evidence="3" id="KW-1185">Reference proteome</keyword>
<dbReference type="EnsemblMetazoa" id="AQUA014407-RB">
    <property type="protein sequence ID" value="AQUA014407-PB"/>
    <property type="gene ID" value="AQUA014407"/>
</dbReference>
<protein>
    <recommendedName>
        <fullName evidence="4">Secreted protein</fullName>
    </recommendedName>
</protein>
<feature type="signal peptide" evidence="1">
    <location>
        <begin position="1"/>
        <end position="19"/>
    </location>
</feature>
<reference evidence="3" key="1">
    <citation type="submission" date="2013-03" db="EMBL/GenBank/DDBJ databases">
        <title>The Genome Sequence of Anopheles quadriannulatus QUAD4_A.</title>
        <authorList>
            <consortium name="The Broad Institute Genomics Platform"/>
            <person name="Neafsey D.E."/>
            <person name="Howell P."/>
            <person name="Walker B."/>
            <person name="Young S.K."/>
            <person name="Zeng Q."/>
            <person name="Gargeya S."/>
            <person name="Fitzgerald M."/>
            <person name="Haas B."/>
            <person name="Abouelleil A."/>
            <person name="Allen A.W."/>
            <person name="Alvarado L."/>
            <person name="Arachchi H.M."/>
            <person name="Berlin A.M."/>
            <person name="Chapman S.B."/>
            <person name="Gainer-Dewar J."/>
            <person name="Goldberg J."/>
            <person name="Griggs A."/>
            <person name="Gujja S."/>
            <person name="Hansen M."/>
            <person name="Howarth C."/>
            <person name="Imamovic A."/>
            <person name="Ireland A."/>
            <person name="Larimer J."/>
            <person name="McCowan C."/>
            <person name="Murphy C."/>
            <person name="Pearson M."/>
            <person name="Poon T.W."/>
            <person name="Priest M."/>
            <person name="Roberts A."/>
            <person name="Saif S."/>
            <person name="Shea T."/>
            <person name="Sisk P."/>
            <person name="Sykes S."/>
            <person name="Wortman J."/>
            <person name="Nusbaum C."/>
            <person name="Birren B."/>
        </authorList>
    </citation>
    <scope>NUCLEOTIDE SEQUENCE [LARGE SCALE GENOMIC DNA]</scope>
    <source>
        <strain evidence="3">SANGQUA</strain>
    </source>
</reference>
<accession>A0A182XRD1</accession>
<evidence type="ECO:0008006" key="4">
    <source>
        <dbReference type="Google" id="ProtNLM"/>
    </source>
</evidence>
<keyword evidence="1" id="KW-0732">Signal</keyword>
<name>A0A182XRD1_ANOQN</name>
<proteinExistence type="predicted"/>
<evidence type="ECO:0000313" key="3">
    <source>
        <dbReference type="Proteomes" id="UP000076407"/>
    </source>
</evidence>
<sequence length="78" mass="9068">VCVCAFLCVFREWLCCCAGKSVSRASCFVVRPCACVVPNQRHRRALREKKEIVLFLLFFYWKLNNHGRFHAADQSTVE</sequence>